<dbReference type="EMBL" id="AXCN02001054">
    <property type="status" value="NOT_ANNOTATED_CDS"/>
    <property type="molecule type" value="Genomic_DNA"/>
</dbReference>
<name>A0A182QXK1_9DIPT</name>
<dbReference type="PROSITE" id="PS50940">
    <property type="entry name" value="CHIT_BIND_II"/>
    <property type="match status" value="8"/>
</dbReference>
<feature type="domain" description="Chitin-binding type-2" evidence="7">
    <location>
        <begin position="282"/>
        <end position="342"/>
    </location>
</feature>
<keyword evidence="5" id="KW-0325">Glycoprotein</keyword>
<evidence type="ECO:0000313" key="9">
    <source>
        <dbReference type="Proteomes" id="UP000075886"/>
    </source>
</evidence>
<feature type="domain" description="Chitin-binding type-2" evidence="7">
    <location>
        <begin position="164"/>
        <end position="220"/>
    </location>
</feature>
<keyword evidence="2 6" id="KW-0732">Signal</keyword>
<feature type="domain" description="Chitin-binding type-2" evidence="7">
    <location>
        <begin position="464"/>
        <end position="520"/>
    </location>
</feature>
<evidence type="ECO:0000256" key="6">
    <source>
        <dbReference type="SAM" id="SignalP"/>
    </source>
</evidence>
<dbReference type="SMART" id="SM00494">
    <property type="entry name" value="ChtBD2"/>
    <property type="match status" value="9"/>
</dbReference>
<dbReference type="Pfam" id="PF01607">
    <property type="entry name" value="CBM_14"/>
    <property type="match status" value="8"/>
</dbReference>
<dbReference type="InterPro" id="IPR036508">
    <property type="entry name" value="Chitin-bd_dom_sf"/>
</dbReference>
<keyword evidence="4" id="KW-1015">Disulfide bond</keyword>
<reference evidence="9" key="1">
    <citation type="submission" date="2014-01" db="EMBL/GenBank/DDBJ databases">
        <title>The Genome Sequence of Anopheles farauti FAR1 (V2).</title>
        <authorList>
            <consortium name="The Broad Institute Genomics Platform"/>
            <person name="Neafsey D.E."/>
            <person name="Besansky N."/>
            <person name="Howell P."/>
            <person name="Walton C."/>
            <person name="Young S.K."/>
            <person name="Zeng Q."/>
            <person name="Gargeya S."/>
            <person name="Fitzgerald M."/>
            <person name="Haas B."/>
            <person name="Abouelleil A."/>
            <person name="Allen A.W."/>
            <person name="Alvarado L."/>
            <person name="Arachchi H.M."/>
            <person name="Berlin A.M."/>
            <person name="Chapman S.B."/>
            <person name="Gainer-Dewar J."/>
            <person name="Goldberg J."/>
            <person name="Griggs A."/>
            <person name="Gujja S."/>
            <person name="Hansen M."/>
            <person name="Howarth C."/>
            <person name="Imamovic A."/>
            <person name="Ireland A."/>
            <person name="Larimer J."/>
            <person name="McCowan C."/>
            <person name="Murphy C."/>
            <person name="Pearson M."/>
            <person name="Poon T.W."/>
            <person name="Priest M."/>
            <person name="Roberts A."/>
            <person name="Saif S."/>
            <person name="Shea T."/>
            <person name="Sisk P."/>
            <person name="Sykes S."/>
            <person name="Wortman J."/>
            <person name="Nusbaum C."/>
            <person name="Birren B."/>
        </authorList>
    </citation>
    <scope>NUCLEOTIDE SEQUENCE [LARGE SCALE GENOMIC DNA]</scope>
    <source>
        <strain evidence="9">FAR1</strain>
    </source>
</reference>
<dbReference type="EnsemblMetazoa" id="AFAF018880-RA">
    <property type="protein sequence ID" value="AFAF018880-PA"/>
    <property type="gene ID" value="AFAF018880"/>
</dbReference>
<dbReference type="PANTHER" id="PTHR23301:SF0">
    <property type="entry name" value="CHITIN-BINDING TYPE-2 DOMAIN-CONTAINING PROTEIN-RELATED"/>
    <property type="match status" value="1"/>
</dbReference>
<dbReference type="InterPro" id="IPR002557">
    <property type="entry name" value="Chitin-bd_dom"/>
</dbReference>
<evidence type="ECO:0000259" key="7">
    <source>
        <dbReference type="PROSITE" id="PS50940"/>
    </source>
</evidence>
<dbReference type="STRING" id="69004.A0A182QXK1"/>
<organism evidence="8 9">
    <name type="scientific">Anopheles farauti</name>
    <dbReference type="NCBI Taxonomy" id="69004"/>
    <lineage>
        <taxon>Eukaryota</taxon>
        <taxon>Metazoa</taxon>
        <taxon>Ecdysozoa</taxon>
        <taxon>Arthropoda</taxon>
        <taxon>Hexapoda</taxon>
        <taxon>Insecta</taxon>
        <taxon>Pterygota</taxon>
        <taxon>Neoptera</taxon>
        <taxon>Endopterygota</taxon>
        <taxon>Diptera</taxon>
        <taxon>Nematocera</taxon>
        <taxon>Culicoidea</taxon>
        <taxon>Culicidae</taxon>
        <taxon>Anophelinae</taxon>
        <taxon>Anopheles</taxon>
    </lineage>
</organism>
<evidence type="ECO:0000256" key="5">
    <source>
        <dbReference type="ARBA" id="ARBA00023180"/>
    </source>
</evidence>
<dbReference type="AlphaFoldDB" id="A0A182QXK1"/>
<feature type="domain" description="Chitin-binding type-2" evidence="7">
    <location>
        <begin position="41"/>
        <end position="99"/>
    </location>
</feature>
<dbReference type="Proteomes" id="UP000075886">
    <property type="component" value="Unassembled WGS sequence"/>
</dbReference>
<evidence type="ECO:0000256" key="1">
    <source>
        <dbReference type="ARBA" id="ARBA00022669"/>
    </source>
</evidence>
<evidence type="ECO:0000256" key="2">
    <source>
        <dbReference type="ARBA" id="ARBA00022729"/>
    </source>
</evidence>
<sequence length="587" mass="64596">MKRTIPTVGELAILLLPLLLPVRSQERIPFVTSSNDQSVELDVCVGVNAGIFPHPDPVLCHVYVVCMFEHPSLYQCAEGYVFDTNTLGCVPGDRSLCVYVPDWPQVCSDHTYAIHADPNVCWEFVLCAQGEVYQYECAEGEIWSQKDGACLPGDRASCEPLDIEATCQERPNFVLPHPTDCLKYRRCLDGKMRLVDCTRGKIFDPQAGQCVVGNTNTCTKVDNPCDVFHVRWPHPNECDLSYSCPGHTNVSVLVCPERDIYGPIVKDCVPGYVETCEFAPFERACEGRRDGMKVPFPDTCTKYVHCRDGKPTEVHCDVGSIYSHHVMFGGSCGVGDSAKCSSLSYACNGKPHDSTLEHPNFCHIYMQCNMNKVLVQNCPAGEIFRADVDTCVPGDMDSCTFAPIERMCDGRADGRSYPHPTDCRQYVRCQNSHPVLENCRPGTIFYARNQTCVAGDGNTCTRLNDVCEKRPDTILPHPEGCDLFLICSAGTTLALRCPEGEILHPDTFICVPGSVEDCSVATATTLSPTVSVCEGRPDGKYTYPEHCYQYINCVGGRTELVSCPVGEIFVGAVRDCAPGNQETCVPS</sequence>
<dbReference type="SUPFAM" id="SSF57625">
    <property type="entry name" value="Invertebrate chitin-binding proteins"/>
    <property type="match status" value="8"/>
</dbReference>
<dbReference type="InterPro" id="IPR051940">
    <property type="entry name" value="Chitin_bind-dev_reg"/>
</dbReference>
<feature type="domain" description="Chitin-binding type-2" evidence="7">
    <location>
        <begin position="104"/>
        <end position="160"/>
    </location>
</feature>
<dbReference type="GO" id="GO:0005576">
    <property type="term" value="C:extracellular region"/>
    <property type="evidence" value="ECO:0007669"/>
    <property type="project" value="InterPro"/>
</dbReference>
<feature type="signal peptide" evidence="6">
    <location>
        <begin position="1"/>
        <end position="24"/>
    </location>
</feature>
<dbReference type="PANTHER" id="PTHR23301">
    <property type="entry name" value="CHITIN BINDING PERITROPHIN-A"/>
    <property type="match status" value="1"/>
</dbReference>
<dbReference type="GO" id="GO:0008061">
    <property type="term" value="F:chitin binding"/>
    <property type="evidence" value="ECO:0007669"/>
    <property type="project" value="UniProtKB-KW"/>
</dbReference>
<keyword evidence="3" id="KW-0677">Repeat</keyword>
<dbReference type="VEuPathDB" id="VectorBase:AFAF018880"/>
<protein>
    <recommendedName>
        <fullName evidence="7">Chitin-binding type-2 domain-containing protein</fullName>
    </recommendedName>
</protein>
<keyword evidence="1" id="KW-0147">Chitin-binding</keyword>
<feature type="domain" description="Chitin-binding type-2" evidence="7">
    <location>
        <begin position="405"/>
        <end position="462"/>
    </location>
</feature>
<accession>A0A182QXK1</accession>
<keyword evidence="9" id="KW-1185">Reference proteome</keyword>
<evidence type="ECO:0000256" key="4">
    <source>
        <dbReference type="ARBA" id="ARBA00023157"/>
    </source>
</evidence>
<reference evidence="8" key="2">
    <citation type="submission" date="2020-05" db="UniProtKB">
        <authorList>
            <consortium name="EnsemblMetazoa"/>
        </authorList>
    </citation>
    <scope>IDENTIFICATION</scope>
    <source>
        <strain evidence="8">FAR1</strain>
    </source>
</reference>
<evidence type="ECO:0000313" key="8">
    <source>
        <dbReference type="EnsemblMetazoa" id="AFAF018880-PA"/>
    </source>
</evidence>
<feature type="domain" description="Chitin-binding type-2" evidence="7">
    <location>
        <begin position="344"/>
        <end position="401"/>
    </location>
</feature>
<evidence type="ECO:0000256" key="3">
    <source>
        <dbReference type="ARBA" id="ARBA00022737"/>
    </source>
</evidence>
<proteinExistence type="predicted"/>
<feature type="domain" description="Chitin-binding type-2" evidence="7">
    <location>
        <begin position="530"/>
        <end position="586"/>
    </location>
</feature>
<dbReference type="Gene3D" id="2.170.140.10">
    <property type="entry name" value="Chitin binding domain"/>
    <property type="match status" value="7"/>
</dbReference>
<feature type="chain" id="PRO_5008133619" description="Chitin-binding type-2 domain-containing protein" evidence="6">
    <location>
        <begin position="25"/>
        <end position="587"/>
    </location>
</feature>